<proteinExistence type="predicted"/>
<dbReference type="AlphaFoldDB" id="A0AAV2YVA5"/>
<gene>
    <name evidence="2" type="ORF">N0F65_009317</name>
</gene>
<evidence type="ECO:0000313" key="3">
    <source>
        <dbReference type="Proteomes" id="UP001146120"/>
    </source>
</evidence>
<reference evidence="2" key="2">
    <citation type="journal article" date="2023" name="Microbiol Resour">
        <title>Decontamination and Annotation of the Draft Genome Sequence of the Oomycete Lagenidium giganteum ARSEF 373.</title>
        <authorList>
            <person name="Morgan W.R."/>
            <person name="Tartar A."/>
        </authorList>
    </citation>
    <scope>NUCLEOTIDE SEQUENCE</scope>
    <source>
        <strain evidence="2">ARSEF 373</strain>
    </source>
</reference>
<keyword evidence="3" id="KW-1185">Reference proteome</keyword>
<protein>
    <submittedName>
        <fullName evidence="2">Uncharacterized protein</fullName>
    </submittedName>
</protein>
<dbReference type="GO" id="GO:0030544">
    <property type="term" value="F:Hsp70 protein binding"/>
    <property type="evidence" value="ECO:0007669"/>
    <property type="project" value="TreeGrafter"/>
</dbReference>
<name>A0AAV2YVA5_9STRA</name>
<sequence length="296" mass="34562">MKQRLQEDRQAVAIGSLQPRTTRKKAHKLPQLKDKVANHRVEVLAQADRPHSFENERQQVMETLALPSPTRSLVKKHVQHSKDEHVREQAELPPVAGAFKKRQASHSMFPRAYQRGELPIMIESKAGGKALRWTRDMRELDYTKYFPLFVEGMREHTYPFNFLARKGAFQLLQYGRQHPEKVIDCLHRVVPALRTTLEMRETKYIRDTLTILQELVKIDGVGPMLVPYYRQLLPVLNLFKSKRRNLGDDMDYQQDKVKDLGEMIRETLELLERTGGVDAYVNIKYMVPTYEGIRQT</sequence>
<dbReference type="InterPro" id="IPR019399">
    <property type="entry name" value="Parkin_co-regulated_protein"/>
</dbReference>
<dbReference type="Pfam" id="PF10274">
    <property type="entry name" value="ParcG"/>
    <property type="match status" value="1"/>
</dbReference>
<feature type="compositionally biased region" description="Basic and acidic residues" evidence="1">
    <location>
        <begin position="1"/>
        <end position="10"/>
    </location>
</feature>
<dbReference type="PANTHER" id="PTHR21207">
    <property type="entry name" value="PARKIN COREGULATED GENE PROTEIN PARK2 COREGULATED"/>
    <property type="match status" value="1"/>
</dbReference>
<dbReference type="GO" id="GO:0051879">
    <property type="term" value="F:Hsp90 protein binding"/>
    <property type="evidence" value="ECO:0007669"/>
    <property type="project" value="TreeGrafter"/>
</dbReference>
<feature type="region of interest" description="Disordered" evidence="1">
    <location>
        <begin position="1"/>
        <end position="28"/>
    </location>
</feature>
<accession>A0AAV2YVA5</accession>
<dbReference type="EMBL" id="DAKRPA010000141">
    <property type="protein sequence ID" value="DAZ97266.1"/>
    <property type="molecule type" value="Genomic_DNA"/>
</dbReference>
<dbReference type="PANTHER" id="PTHR21207:SF2">
    <property type="entry name" value="PARKIN COREGULATED GENE PROTEIN"/>
    <property type="match status" value="1"/>
</dbReference>
<organism evidence="2 3">
    <name type="scientific">Lagenidium giganteum</name>
    <dbReference type="NCBI Taxonomy" id="4803"/>
    <lineage>
        <taxon>Eukaryota</taxon>
        <taxon>Sar</taxon>
        <taxon>Stramenopiles</taxon>
        <taxon>Oomycota</taxon>
        <taxon>Peronosporomycetes</taxon>
        <taxon>Pythiales</taxon>
        <taxon>Pythiaceae</taxon>
    </lineage>
</organism>
<evidence type="ECO:0000313" key="2">
    <source>
        <dbReference type="EMBL" id="DAZ97266.1"/>
    </source>
</evidence>
<evidence type="ECO:0000256" key="1">
    <source>
        <dbReference type="SAM" id="MobiDB-lite"/>
    </source>
</evidence>
<reference evidence="2" key="1">
    <citation type="submission" date="2022-11" db="EMBL/GenBank/DDBJ databases">
        <authorList>
            <person name="Morgan W.R."/>
            <person name="Tartar A."/>
        </authorList>
    </citation>
    <scope>NUCLEOTIDE SEQUENCE</scope>
    <source>
        <strain evidence="2">ARSEF 373</strain>
    </source>
</reference>
<comment type="caution">
    <text evidence="2">The sequence shown here is derived from an EMBL/GenBank/DDBJ whole genome shotgun (WGS) entry which is preliminary data.</text>
</comment>
<dbReference type="Proteomes" id="UP001146120">
    <property type="component" value="Unassembled WGS sequence"/>
</dbReference>